<organism evidence="2 3">
    <name type="scientific">Mucilaginibacter xinganensis</name>
    <dbReference type="NCBI Taxonomy" id="1234841"/>
    <lineage>
        <taxon>Bacteria</taxon>
        <taxon>Pseudomonadati</taxon>
        <taxon>Bacteroidota</taxon>
        <taxon>Sphingobacteriia</taxon>
        <taxon>Sphingobacteriales</taxon>
        <taxon>Sphingobacteriaceae</taxon>
        <taxon>Mucilaginibacter</taxon>
    </lineage>
</organism>
<gene>
    <name evidence="2" type="ORF">MuYL_0403</name>
</gene>
<name>A0A223NR82_9SPHI</name>
<dbReference type="InterPro" id="IPR003781">
    <property type="entry name" value="CoA-bd"/>
</dbReference>
<dbReference type="InterPro" id="IPR036291">
    <property type="entry name" value="NAD(P)-bd_dom_sf"/>
</dbReference>
<keyword evidence="3" id="KW-1185">Reference proteome</keyword>
<evidence type="ECO:0000313" key="3">
    <source>
        <dbReference type="Proteomes" id="UP000215002"/>
    </source>
</evidence>
<feature type="domain" description="CoA-binding" evidence="1">
    <location>
        <begin position="4"/>
        <end position="116"/>
    </location>
</feature>
<protein>
    <submittedName>
        <fullName evidence="2">CoA-binding protein</fullName>
    </submittedName>
</protein>
<dbReference type="AlphaFoldDB" id="A0A223NR82"/>
<dbReference type="EMBL" id="CP022743">
    <property type="protein sequence ID" value="ASU32306.1"/>
    <property type="molecule type" value="Genomic_DNA"/>
</dbReference>
<dbReference type="Proteomes" id="UP000215002">
    <property type="component" value="Chromosome"/>
</dbReference>
<dbReference type="RefSeq" id="WP_094568920.1">
    <property type="nucleotide sequence ID" value="NZ_CP022743.1"/>
</dbReference>
<dbReference type="KEGG" id="muc:MuYL_0403"/>
<proteinExistence type="predicted"/>
<dbReference type="Pfam" id="PF13380">
    <property type="entry name" value="CoA_binding_2"/>
    <property type="match status" value="1"/>
</dbReference>
<dbReference type="Gene3D" id="3.40.50.720">
    <property type="entry name" value="NAD(P)-binding Rossmann-like Domain"/>
    <property type="match status" value="1"/>
</dbReference>
<accession>A0A223NR82</accession>
<reference evidence="2 3" key="1">
    <citation type="submission" date="2017-08" db="EMBL/GenBank/DDBJ databases">
        <title>Complete genome sequence of Mucilaginibacter sp. strain BJC16-A31.</title>
        <authorList>
            <consortium name="Henan University of Science and Technology"/>
            <person name="You X."/>
        </authorList>
    </citation>
    <scope>NUCLEOTIDE SEQUENCE [LARGE SCALE GENOMIC DNA]</scope>
    <source>
        <strain evidence="2 3">BJC16-A31</strain>
    </source>
</reference>
<dbReference type="SUPFAM" id="SSF51735">
    <property type="entry name" value="NAD(P)-binding Rossmann-fold domains"/>
    <property type="match status" value="1"/>
</dbReference>
<evidence type="ECO:0000313" key="2">
    <source>
        <dbReference type="EMBL" id="ASU32306.1"/>
    </source>
</evidence>
<sequence>MADKKTLILGATPNEGRYANLAANRLVGSGHSIVNVGIKEGLVAGEPIEKPEAIHTDIDTITLYIGPDHQEGLYDYILNTHPKRIIFNPGTENSELRRMANEKGIETEYACTLVMLSTGQY</sequence>
<evidence type="ECO:0000259" key="1">
    <source>
        <dbReference type="Pfam" id="PF13380"/>
    </source>
</evidence>
<dbReference type="OrthoDB" id="708726at2"/>